<evidence type="ECO:0000313" key="1">
    <source>
        <dbReference type="EMBL" id="KAJ4492173.1"/>
    </source>
</evidence>
<accession>A0A9W9DZ71</accession>
<protein>
    <submittedName>
        <fullName evidence="1">Uncharacterized protein</fullName>
    </submittedName>
</protein>
<reference evidence="1" key="1">
    <citation type="submission" date="2022-08" db="EMBL/GenBank/DDBJ databases">
        <authorList>
            <consortium name="DOE Joint Genome Institute"/>
            <person name="Min B."/>
            <person name="Riley R."/>
            <person name="Sierra-Patev S."/>
            <person name="Naranjo-Ortiz M."/>
            <person name="Looney B."/>
            <person name="Konkel Z."/>
            <person name="Slot J.C."/>
            <person name="Sakamoto Y."/>
            <person name="Steenwyk J.L."/>
            <person name="Rokas A."/>
            <person name="Carro J."/>
            <person name="Camarero S."/>
            <person name="Ferreira P."/>
            <person name="Molpeceres G."/>
            <person name="Ruiz-Duenas F.J."/>
            <person name="Serrano A."/>
            <person name="Henrissat B."/>
            <person name="Drula E."/>
            <person name="Hughes K.W."/>
            <person name="Mata J.L."/>
            <person name="Ishikawa N.K."/>
            <person name="Vargas-Isla R."/>
            <person name="Ushijima S."/>
            <person name="Smith C.A."/>
            <person name="Ahrendt S."/>
            <person name="Andreopoulos W."/>
            <person name="He G."/>
            <person name="Labutti K."/>
            <person name="Lipzen A."/>
            <person name="Ng V."/>
            <person name="Sandor L."/>
            <person name="Barry K."/>
            <person name="Martinez A.T."/>
            <person name="Xiao Y."/>
            <person name="Gibbons J.G."/>
            <person name="Terashima K."/>
            <person name="Hibbett D.S."/>
            <person name="Grigoriev I.V."/>
        </authorList>
    </citation>
    <scope>NUCLEOTIDE SEQUENCE</scope>
    <source>
        <strain evidence="1">Sp2 HRB7682 ss15</strain>
    </source>
</reference>
<reference evidence="1" key="2">
    <citation type="journal article" date="2023" name="Proc. Natl. Acad. Sci. U.S.A.">
        <title>A global phylogenomic analysis of the shiitake genus Lentinula.</title>
        <authorList>
            <person name="Sierra-Patev S."/>
            <person name="Min B."/>
            <person name="Naranjo-Ortiz M."/>
            <person name="Looney B."/>
            <person name="Konkel Z."/>
            <person name="Slot J.C."/>
            <person name="Sakamoto Y."/>
            <person name="Steenwyk J.L."/>
            <person name="Rokas A."/>
            <person name="Carro J."/>
            <person name="Camarero S."/>
            <person name="Ferreira P."/>
            <person name="Molpeceres G."/>
            <person name="Ruiz-Duenas F.J."/>
            <person name="Serrano A."/>
            <person name="Henrissat B."/>
            <person name="Drula E."/>
            <person name="Hughes K.W."/>
            <person name="Mata J.L."/>
            <person name="Ishikawa N.K."/>
            <person name="Vargas-Isla R."/>
            <person name="Ushijima S."/>
            <person name="Smith C.A."/>
            <person name="Donoghue J."/>
            <person name="Ahrendt S."/>
            <person name="Andreopoulos W."/>
            <person name="He G."/>
            <person name="LaButti K."/>
            <person name="Lipzen A."/>
            <person name="Ng V."/>
            <person name="Riley R."/>
            <person name="Sandor L."/>
            <person name="Barry K."/>
            <person name="Martinez A.T."/>
            <person name="Xiao Y."/>
            <person name="Gibbons J.G."/>
            <person name="Terashima K."/>
            <person name="Grigoriev I.V."/>
            <person name="Hibbett D."/>
        </authorList>
    </citation>
    <scope>NUCLEOTIDE SEQUENCE</scope>
    <source>
        <strain evidence="1">Sp2 HRB7682 ss15</strain>
    </source>
</reference>
<dbReference type="Proteomes" id="UP001150238">
    <property type="component" value="Unassembled WGS sequence"/>
</dbReference>
<proteinExistence type="predicted"/>
<dbReference type="EMBL" id="JANVFS010000005">
    <property type="protein sequence ID" value="KAJ4492173.1"/>
    <property type="molecule type" value="Genomic_DNA"/>
</dbReference>
<sequence length="229" mass="25591">MSLGFGFGGLVSFYFDEISCNSVTCMGKGGAVAAQDSLFFYNSLKHYVFQSYPIHLIQAAIIAAYEPCPTSMTVWAWSFVFEERKIVMAFFDESPTTSETPRVNLREVISRPFHFFTSILSFHGTAIICSQRSVKFGAFLCRTVLSFPFLHFSLSTDFQIVGVTGALSPKNSGMVVRLVKAFVYRDLFPQTISTLGKQLRAHFILSHSFLFPLSSLVPFISSVSVVIHR</sequence>
<gene>
    <name evidence="1" type="ORF">C8J55DRAFT_254697</name>
</gene>
<evidence type="ECO:0000313" key="2">
    <source>
        <dbReference type="Proteomes" id="UP001150238"/>
    </source>
</evidence>
<comment type="caution">
    <text evidence="1">The sequence shown here is derived from an EMBL/GenBank/DDBJ whole genome shotgun (WGS) entry which is preliminary data.</text>
</comment>
<organism evidence="1 2">
    <name type="scientific">Lentinula lateritia</name>
    <dbReference type="NCBI Taxonomy" id="40482"/>
    <lineage>
        <taxon>Eukaryota</taxon>
        <taxon>Fungi</taxon>
        <taxon>Dikarya</taxon>
        <taxon>Basidiomycota</taxon>
        <taxon>Agaricomycotina</taxon>
        <taxon>Agaricomycetes</taxon>
        <taxon>Agaricomycetidae</taxon>
        <taxon>Agaricales</taxon>
        <taxon>Marasmiineae</taxon>
        <taxon>Omphalotaceae</taxon>
        <taxon>Lentinula</taxon>
    </lineage>
</organism>
<name>A0A9W9DZ71_9AGAR</name>
<dbReference type="AlphaFoldDB" id="A0A9W9DZ71"/>